<dbReference type="InterPro" id="IPR042099">
    <property type="entry name" value="ANL_N_sf"/>
</dbReference>
<evidence type="ECO:0000256" key="8">
    <source>
        <dbReference type="ARBA" id="ARBA00047935"/>
    </source>
</evidence>
<comment type="catalytic activity">
    <reaction evidence="9">
        <text>propanoate + ATP + CoA = propanoyl-CoA + AMP + diphosphate</text>
        <dbReference type="Rhea" id="RHEA:20373"/>
        <dbReference type="ChEBI" id="CHEBI:17272"/>
        <dbReference type="ChEBI" id="CHEBI:30616"/>
        <dbReference type="ChEBI" id="CHEBI:33019"/>
        <dbReference type="ChEBI" id="CHEBI:57287"/>
        <dbReference type="ChEBI" id="CHEBI:57392"/>
        <dbReference type="ChEBI" id="CHEBI:456215"/>
        <dbReference type="EC" id="6.2.1.17"/>
    </reaction>
    <physiologicalReaction direction="left-to-right" evidence="9">
        <dbReference type="Rhea" id="RHEA:20374"/>
    </physiologicalReaction>
</comment>
<dbReference type="Pfam" id="PF16177">
    <property type="entry name" value="ACAS_N"/>
    <property type="match status" value="1"/>
</dbReference>
<dbReference type="AlphaFoldDB" id="A0A1I8NPE0"/>
<dbReference type="PANTHER" id="PTHR43347">
    <property type="entry name" value="ACYL-COA SYNTHETASE"/>
    <property type="match status" value="1"/>
</dbReference>
<dbReference type="EC" id="6.2.1.17" evidence="3"/>
<dbReference type="Gene3D" id="3.30.300.30">
    <property type="match status" value="1"/>
</dbReference>
<dbReference type="EnsemblMetazoa" id="SCAU000872-RA">
    <property type="protein sequence ID" value="SCAU000872-PA"/>
    <property type="gene ID" value="SCAU000872"/>
</dbReference>
<dbReference type="GO" id="GO:0003987">
    <property type="term" value="F:acetate-CoA ligase activity"/>
    <property type="evidence" value="ECO:0007669"/>
    <property type="project" value="UniProtKB-EC"/>
</dbReference>
<organism evidence="13 14">
    <name type="scientific">Stomoxys calcitrans</name>
    <name type="common">Stable fly</name>
    <name type="synonym">Conops calcitrans</name>
    <dbReference type="NCBI Taxonomy" id="35570"/>
    <lineage>
        <taxon>Eukaryota</taxon>
        <taxon>Metazoa</taxon>
        <taxon>Ecdysozoa</taxon>
        <taxon>Arthropoda</taxon>
        <taxon>Hexapoda</taxon>
        <taxon>Insecta</taxon>
        <taxon>Pterygota</taxon>
        <taxon>Neoptera</taxon>
        <taxon>Endopterygota</taxon>
        <taxon>Diptera</taxon>
        <taxon>Brachycera</taxon>
        <taxon>Muscomorpha</taxon>
        <taxon>Muscoidea</taxon>
        <taxon>Muscidae</taxon>
        <taxon>Stomoxys</taxon>
    </lineage>
</organism>
<evidence type="ECO:0000256" key="4">
    <source>
        <dbReference type="ARBA" id="ARBA00013275"/>
    </source>
</evidence>
<dbReference type="GO" id="GO:0005759">
    <property type="term" value="C:mitochondrial matrix"/>
    <property type="evidence" value="ECO:0007669"/>
    <property type="project" value="TreeGrafter"/>
</dbReference>
<dbReference type="OrthoDB" id="1706066at2759"/>
<sequence>MDMDNYIVQENGNYSEGLPDGVHDPVYIDCYRNSINHPEDFWAKAGQMIDWVIPWNQVLDNSNPPFTKWFVGGYLNACYNAVDRHVLAGKSNKVAVIHDSPLTNTVRHVTYGELYEKISVLAGGMANLGVSRGDRVVIYMPLIPEAIMAMLATARLGAVHSVVFGGFAANELCSRIEHAKPKIVIAANCGIEPGKVIPYLDILHNAVEMSKWKPDMNIIFQRTTVMESPLDPKTDILWSSVMALGNPIDCIPVEANDPLYILYTSGTTQNPKGVQRPVGGHLVALMYTMQTLYGVNTDDVWWNASDLGWVVGHSYICYGPLLYGATSVMYEGKPDRTPDPAQYYRLIDQHKVSALFSVPTSFRVLRRVDPECTFGKKYSLKSLRAVFVAGEHCDLETKSWIEKIFKVPVLNNWWQTETGSAITATCLGFNHSLDLPQFTTGLPFIGYNIKIVKSDGTECSPLELGRIVIKLPLPPGNMSTLYENDELFKKLYFTKYPGYYDTMDAGYKDEKGYIFVTARADDIINVAGHRISTLALEDAVLRHADVVDAAVFGAPEPTKGQVPICLYVPRDNCQKAPTKLSAEIIQKIREVVGPIASFRLVAPVKALPRTRSGKTMRKAMADFAKNELVTLPATIEDPSVFADIRRALQCLGYAMHTPDPVLASKNI</sequence>
<dbReference type="FunFam" id="3.40.50.12780:FF:000011">
    <property type="entry name" value="Acetyl-coenzyme A synthetase 2-like, mitochondrial"/>
    <property type="match status" value="1"/>
</dbReference>
<evidence type="ECO:0000256" key="6">
    <source>
        <dbReference type="ARBA" id="ARBA00040004"/>
    </source>
</evidence>
<dbReference type="Proteomes" id="UP000095300">
    <property type="component" value="Unassembled WGS sequence"/>
</dbReference>
<evidence type="ECO:0000259" key="10">
    <source>
        <dbReference type="Pfam" id="PF00501"/>
    </source>
</evidence>
<feature type="domain" description="AMP-dependent synthetase/ligase" evidence="10">
    <location>
        <begin position="88"/>
        <end position="472"/>
    </location>
</feature>
<dbReference type="KEGG" id="scac:106089949"/>
<protein>
    <recommendedName>
        <fullName evidence="6">Acyl-CoA synthetase short-chain family member 3, mitochondrial</fullName>
        <ecNumber evidence="4">6.2.1.1</ecNumber>
        <ecNumber evidence="3">6.2.1.17</ecNumber>
    </recommendedName>
    <alternativeName>
        <fullName evidence="7">Acetate--CoA ligase 3</fullName>
    </alternativeName>
    <alternativeName>
        <fullName evidence="5">Propionate--CoA ligase</fullName>
    </alternativeName>
</protein>
<evidence type="ECO:0000256" key="9">
    <source>
        <dbReference type="ARBA" id="ARBA00049004"/>
    </source>
</evidence>
<evidence type="ECO:0000256" key="7">
    <source>
        <dbReference type="ARBA" id="ARBA00042755"/>
    </source>
</evidence>
<evidence type="ECO:0000256" key="1">
    <source>
        <dbReference type="ARBA" id="ARBA00001884"/>
    </source>
</evidence>
<dbReference type="InterPro" id="IPR000873">
    <property type="entry name" value="AMP-dep_synth/lig_dom"/>
</dbReference>
<evidence type="ECO:0000259" key="12">
    <source>
        <dbReference type="Pfam" id="PF16177"/>
    </source>
</evidence>
<evidence type="ECO:0000256" key="5">
    <source>
        <dbReference type="ARBA" id="ARBA00029726"/>
    </source>
</evidence>
<dbReference type="GO" id="GO:0050218">
    <property type="term" value="F:propionate-CoA ligase activity"/>
    <property type="evidence" value="ECO:0007669"/>
    <property type="project" value="UniProtKB-EC"/>
</dbReference>
<dbReference type="EC" id="6.2.1.1" evidence="4"/>
<dbReference type="Gene3D" id="3.40.50.12780">
    <property type="entry name" value="N-terminal domain of ligase-like"/>
    <property type="match status" value="1"/>
</dbReference>
<dbReference type="Pfam" id="PF00501">
    <property type="entry name" value="AMP-binding"/>
    <property type="match status" value="1"/>
</dbReference>
<feature type="domain" description="Acetyl-coenzyme A synthetase N-terminal" evidence="12">
    <location>
        <begin position="27"/>
        <end position="81"/>
    </location>
</feature>
<dbReference type="SUPFAM" id="SSF56801">
    <property type="entry name" value="Acetyl-CoA synthetase-like"/>
    <property type="match status" value="1"/>
</dbReference>
<evidence type="ECO:0000259" key="11">
    <source>
        <dbReference type="Pfam" id="PF13193"/>
    </source>
</evidence>
<dbReference type="InterPro" id="IPR045851">
    <property type="entry name" value="AMP-bd_C_sf"/>
</dbReference>
<dbReference type="STRING" id="35570.A0A1I8NPE0"/>
<evidence type="ECO:0000313" key="14">
    <source>
        <dbReference type="Proteomes" id="UP000095300"/>
    </source>
</evidence>
<evidence type="ECO:0000256" key="2">
    <source>
        <dbReference type="ARBA" id="ARBA00006432"/>
    </source>
</evidence>
<accession>A0A1I8NPE0</accession>
<evidence type="ECO:0000313" key="13">
    <source>
        <dbReference type="EnsemblMetazoa" id="SCAU000872-PA"/>
    </source>
</evidence>
<keyword evidence="14" id="KW-1185">Reference proteome</keyword>
<name>A0A1I8NPE0_STOCA</name>
<comment type="catalytic activity">
    <reaction evidence="8">
        <text>butanoate + ATP + CoA = butanoyl-CoA + AMP + diphosphate</text>
        <dbReference type="Rhea" id="RHEA:46172"/>
        <dbReference type="ChEBI" id="CHEBI:17968"/>
        <dbReference type="ChEBI" id="CHEBI:30616"/>
        <dbReference type="ChEBI" id="CHEBI:33019"/>
        <dbReference type="ChEBI" id="CHEBI:57287"/>
        <dbReference type="ChEBI" id="CHEBI:57371"/>
        <dbReference type="ChEBI" id="CHEBI:456215"/>
    </reaction>
    <physiologicalReaction direction="left-to-right" evidence="8">
        <dbReference type="Rhea" id="RHEA:46173"/>
    </physiologicalReaction>
</comment>
<dbReference type="PANTHER" id="PTHR43347:SF3">
    <property type="entry name" value="ACYL-COA SYNTHETASE SHORT-CHAIN FAMILY MEMBER 3, MITOCHONDRIAL"/>
    <property type="match status" value="1"/>
</dbReference>
<comment type="catalytic activity">
    <reaction evidence="1">
        <text>acetate + ATP + CoA = acetyl-CoA + AMP + diphosphate</text>
        <dbReference type="Rhea" id="RHEA:23176"/>
        <dbReference type="ChEBI" id="CHEBI:30089"/>
        <dbReference type="ChEBI" id="CHEBI:30616"/>
        <dbReference type="ChEBI" id="CHEBI:33019"/>
        <dbReference type="ChEBI" id="CHEBI:57287"/>
        <dbReference type="ChEBI" id="CHEBI:57288"/>
        <dbReference type="ChEBI" id="CHEBI:456215"/>
        <dbReference type="EC" id="6.2.1.1"/>
    </reaction>
    <physiologicalReaction direction="left-to-right" evidence="1">
        <dbReference type="Rhea" id="RHEA:23177"/>
    </physiologicalReaction>
</comment>
<evidence type="ECO:0000256" key="3">
    <source>
        <dbReference type="ARBA" id="ARBA00012985"/>
    </source>
</evidence>
<dbReference type="InterPro" id="IPR032387">
    <property type="entry name" value="ACAS_N"/>
</dbReference>
<reference evidence="13" key="1">
    <citation type="submission" date="2020-05" db="UniProtKB">
        <authorList>
            <consortium name="EnsemblMetazoa"/>
        </authorList>
    </citation>
    <scope>IDENTIFICATION</scope>
    <source>
        <strain evidence="13">USDA</strain>
    </source>
</reference>
<proteinExistence type="inferred from homology"/>
<dbReference type="Pfam" id="PF13193">
    <property type="entry name" value="AMP-binding_C"/>
    <property type="match status" value="1"/>
</dbReference>
<comment type="similarity">
    <text evidence="2">Belongs to the ATP-dependent AMP-binding enzyme family.</text>
</comment>
<feature type="domain" description="AMP-binding enzyme C-terminal" evidence="11">
    <location>
        <begin position="536"/>
        <end position="614"/>
    </location>
</feature>
<gene>
    <name evidence="13" type="primary">106089949</name>
</gene>
<dbReference type="VEuPathDB" id="VectorBase:SCAU000872"/>
<dbReference type="InterPro" id="IPR025110">
    <property type="entry name" value="AMP-bd_C"/>
</dbReference>